<comment type="similarity">
    <text evidence="1">Belongs to the actin family.</text>
</comment>
<dbReference type="EMBL" id="CAJHIT010000007">
    <property type="protein sequence ID" value="CAD6503349.1"/>
    <property type="molecule type" value="Genomic_DNA"/>
</dbReference>
<name>A0A9W4GF96_BLUGR</name>
<dbReference type="PANTHER" id="PTHR11937">
    <property type="entry name" value="ACTIN"/>
    <property type="match status" value="1"/>
</dbReference>
<organism evidence="2 3">
    <name type="scientific">Blumeria graminis f. sp. triticale</name>
    <dbReference type="NCBI Taxonomy" id="1689686"/>
    <lineage>
        <taxon>Eukaryota</taxon>
        <taxon>Fungi</taxon>
        <taxon>Dikarya</taxon>
        <taxon>Ascomycota</taxon>
        <taxon>Pezizomycotina</taxon>
        <taxon>Leotiomycetes</taxon>
        <taxon>Erysiphales</taxon>
        <taxon>Erysiphaceae</taxon>
        <taxon>Blumeria</taxon>
    </lineage>
</organism>
<evidence type="ECO:0000313" key="3">
    <source>
        <dbReference type="Proteomes" id="UP000683417"/>
    </source>
</evidence>
<gene>
    <name evidence="2" type="ORF">BGTH12_LOCUS4707</name>
</gene>
<dbReference type="Pfam" id="PF00022">
    <property type="entry name" value="Actin"/>
    <property type="match status" value="1"/>
</dbReference>
<accession>A0A9W4GF96</accession>
<evidence type="ECO:0000256" key="1">
    <source>
        <dbReference type="RuleBase" id="RU000487"/>
    </source>
</evidence>
<sequence length="584" mass="65412">MRTLTYSHDTIYKKVEQIDIVIRTRILNSYYSMFSGSPSYAHRAASIIKSPSGPQTPLRISTPNFGSPSVLRAEEECVVLEFGARYLQVGLAGSATPQAVMDFGYEQLRRAGDLRKWSTNYDGSNRNANGKEWGEAFELWRPDLRNLDLGLVGDKIERAVRDAFTKNLLVDSRPRKFLLALPSTLPIPLLSTTLETLFSNFQPSSISLMSAPLLAAIAAGVRSALVVDIGWAGTTVTSIYEYREVQCNRSIRGSKMLGDALSRKLFSFVYKLPVSDYIENSENNLSFEECEEVMERVVWCQTMKKLHPSTLQDPTTQVEKNVSDTLETEEQKHDDIINIPLRSIKPMRTIQIPFSELSSPCESVFFAPETTATEFDDEELPLHLLVYQSLLKLPVDIRSVCMERIIFVGGASNIPGLKPRVMQEVFHLVENYGWNRVRGNAVKQLIRNPKLFKNKTSRSDPYETQTETNKSIVQSMSVAAATPQEADPFERRIRRGAIKDPSPVKTGTLRAIGTLGAWAGGSLLSQLKIQAVVVIEKEQWSQHGIYGASKSNESYHTSLWRGMESTNIRSGPGERSSWTLGLWG</sequence>
<protein>
    <submittedName>
        <fullName evidence="2">BgTH12-03015</fullName>
    </submittedName>
</protein>
<evidence type="ECO:0000313" key="2">
    <source>
        <dbReference type="EMBL" id="CAD6503349.1"/>
    </source>
</evidence>
<proteinExistence type="inferred from homology"/>
<dbReference type="Proteomes" id="UP000683417">
    <property type="component" value="Unassembled WGS sequence"/>
</dbReference>
<reference evidence="2" key="1">
    <citation type="submission" date="2020-10" db="EMBL/GenBank/DDBJ databases">
        <authorList>
            <person name="Muller C M."/>
        </authorList>
    </citation>
    <scope>NUCLEOTIDE SEQUENCE</scope>
    <source>
        <strain evidence="2">THUN-12</strain>
    </source>
</reference>
<comment type="caution">
    <text evidence="2">The sequence shown here is derived from an EMBL/GenBank/DDBJ whole genome shotgun (WGS) entry which is preliminary data.</text>
</comment>
<dbReference type="AlphaFoldDB" id="A0A9W4GF96"/>
<dbReference type="SMART" id="SM00268">
    <property type="entry name" value="ACTIN"/>
    <property type="match status" value="1"/>
</dbReference>
<dbReference type="InterPro" id="IPR004000">
    <property type="entry name" value="Actin"/>
</dbReference>